<protein>
    <recommendedName>
        <fullName evidence="3">ABM domain-containing protein</fullName>
    </recommendedName>
</protein>
<comment type="caution">
    <text evidence="1">The sequence shown here is derived from an EMBL/GenBank/DDBJ whole genome shotgun (WGS) entry which is preliminary data.</text>
</comment>
<dbReference type="RefSeq" id="WP_227773588.1">
    <property type="nucleotide sequence ID" value="NZ_BAABKX010000018.1"/>
</dbReference>
<dbReference type="EMBL" id="BAABKX010000018">
    <property type="protein sequence ID" value="GAA5059421.1"/>
    <property type="molecule type" value="Genomic_DNA"/>
</dbReference>
<dbReference type="InterPro" id="IPR046174">
    <property type="entry name" value="DUF6176"/>
</dbReference>
<dbReference type="Pfam" id="PF19673">
    <property type="entry name" value="DUF6176"/>
    <property type="match status" value="1"/>
</dbReference>
<gene>
    <name evidence="1" type="ORF">GCM10025751_43390</name>
</gene>
<keyword evidence="2" id="KW-1185">Reference proteome</keyword>
<dbReference type="Proteomes" id="UP001501729">
    <property type="component" value="Unassembled WGS sequence"/>
</dbReference>
<name>A0AAV3UMR6_9EURY</name>
<evidence type="ECO:0008006" key="3">
    <source>
        <dbReference type="Google" id="ProtNLM"/>
    </source>
</evidence>
<reference evidence="1 2" key="1">
    <citation type="journal article" date="2019" name="Int. J. Syst. Evol. Microbiol.">
        <title>The Global Catalogue of Microorganisms (GCM) 10K type strain sequencing project: providing services to taxonomists for standard genome sequencing and annotation.</title>
        <authorList>
            <consortium name="The Broad Institute Genomics Platform"/>
            <consortium name="The Broad Institute Genome Sequencing Center for Infectious Disease"/>
            <person name="Wu L."/>
            <person name="Ma J."/>
        </authorList>
    </citation>
    <scope>NUCLEOTIDE SEQUENCE [LARGE SCALE GENOMIC DNA]</scope>
    <source>
        <strain evidence="1 2">JCM 17504</strain>
    </source>
</reference>
<accession>A0AAV3UMR6</accession>
<evidence type="ECO:0000313" key="1">
    <source>
        <dbReference type="EMBL" id="GAA5059421.1"/>
    </source>
</evidence>
<organism evidence="1 2">
    <name type="scientific">Haladaptatus pallidirubidus</name>
    <dbReference type="NCBI Taxonomy" id="1008152"/>
    <lineage>
        <taxon>Archaea</taxon>
        <taxon>Methanobacteriati</taxon>
        <taxon>Methanobacteriota</taxon>
        <taxon>Stenosarchaea group</taxon>
        <taxon>Halobacteria</taxon>
        <taxon>Halobacteriales</taxon>
        <taxon>Haladaptataceae</taxon>
        <taxon>Haladaptatus</taxon>
    </lineage>
</organism>
<evidence type="ECO:0000313" key="2">
    <source>
        <dbReference type="Proteomes" id="UP001501729"/>
    </source>
</evidence>
<proteinExistence type="predicted"/>
<dbReference type="AlphaFoldDB" id="A0AAV3UMR6"/>
<sequence>MTDVFLLKQKIKPGETERCKELLAEQMNQSSSDIEEILEVEGVFTESIFIERASDGDYLVWYFEAKDATRISGIWDEPAKAGIEDKVDDTKSMLTDVLENPDTWGEDDFELLHHLVNPNR</sequence>
<dbReference type="GeneID" id="68613794"/>